<evidence type="ECO:0000313" key="4">
    <source>
        <dbReference type="Proteomes" id="UP001596455"/>
    </source>
</evidence>
<feature type="region of interest" description="Disordered" evidence="2">
    <location>
        <begin position="307"/>
        <end position="337"/>
    </location>
</feature>
<reference evidence="4" key="1">
    <citation type="journal article" date="2019" name="Int. J. Syst. Evol. Microbiol.">
        <title>The Global Catalogue of Microorganisms (GCM) 10K type strain sequencing project: providing services to taxonomists for standard genome sequencing and annotation.</title>
        <authorList>
            <consortium name="The Broad Institute Genomics Platform"/>
            <consortium name="The Broad Institute Genome Sequencing Center for Infectious Disease"/>
            <person name="Wu L."/>
            <person name="Ma J."/>
        </authorList>
    </citation>
    <scope>NUCLEOTIDE SEQUENCE [LARGE SCALE GENOMIC DNA]</scope>
    <source>
        <strain evidence="4">JCM 1490</strain>
    </source>
</reference>
<sequence length="337" mass="34398">MIDFRYHLVSLIAVFLALAVGIVLGAGPLRDTIGETLTGQVEDLRADRDELRTQLAAAEADVSERTTYLQQSAGALLAGSLTDRSVAVVTLPETAEADVEGVRESLSRAGAQIVGEVAVTEAWTDPATRSFRQTFAGQLAGYLDPAPPAEADTQRILGLALGEALTGSDGDRPSDPAQTLMDLLTSDDAPLLTVTADVSGPADATVLVGPPAVPETTEEEQTDQGGQEVADERRAAYVELAAGLAGTGDGSVTVGSAASERDLVTAVRGDENASDVVTSVDSVGEVTASLSTPLALAAAISGTTDAYGFQEGAQEPVPPRVDLPADGAGQDEGPTDG</sequence>
<dbReference type="RefSeq" id="WP_382396475.1">
    <property type="nucleotide sequence ID" value="NZ_JBHTCQ010000004.1"/>
</dbReference>
<evidence type="ECO:0000313" key="3">
    <source>
        <dbReference type="EMBL" id="MFC7406950.1"/>
    </source>
</evidence>
<dbReference type="InterPro" id="IPR021522">
    <property type="entry name" value="MctB"/>
</dbReference>
<evidence type="ECO:0000256" key="2">
    <source>
        <dbReference type="SAM" id="MobiDB-lite"/>
    </source>
</evidence>
<keyword evidence="4" id="KW-1185">Reference proteome</keyword>
<comment type="caution">
    <text evidence="3">The sequence shown here is derived from an EMBL/GenBank/DDBJ whole genome shotgun (WGS) entry which is preliminary data.</text>
</comment>
<organism evidence="3 4">
    <name type="scientific">Georgenia alba</name>
    <dbReference type="NCBI Taxonomy" id="2233858"/>
    <lineage>
        <taxon>Bacteria</taxon>
        <taxon>Bacillati</taxon>
        <taxon>Actinomycetota</taxon>
        <taxon>Actinomycetes</taxon>
        <taxon>Micrococcales</taxon>
        <taxon>Bogoriellaceae</taxon>
        <taxon>Georgenia</taxon>
    </lineage>
</organism>
<name>A0ABW2QH04_9MICO</name>
<keyword evidence="1" id="KW-0175">Coiled coil</keyword>
<gene>
    <name evidence="3" type="ORF">ACFQQL_17650</name>
</gene>
<dbReference type="Proteomes" id="UP001596455">
    <property type="component" value="Unassembled WGS sequence"/>
</dbReference>
<dbReference type="EMBL" id="JBHTCQ010000004">
    <property type="protein sequence ID" value="MFC7406950.1"/>
    <property type="molecule type" value="Genomic_DNA"/>
</dbReference>
<protein>
    <submittedName>
        <fullName evidence="3">Copper transporter</fullName>
    </submittedName>
</protein>
<proteinExistence type="predicted"/>
<dbReference type="Pfam" id="PF11382">
    <property type="entry name" value="MctB"/>
    <property type="match status" value="1"/>
</dbReference>
<accession>A0ABW2QH04</accession>
<feature type="coiled-coil region" evidence="1">
    <location>
        <begin position="34"/>
        <end position="61"/>
    </location>
</feature>
<evidence type="ECO:0000256" key="1">
    <source>
        <dbReference type="SAM" id="Coils"/>
    </source>
</evidence>